<dbReference type="REBASE" id="642082">
    <property type="entry name" value="M.SspWLHS1ORF20720P"/>
</dbReference>
<dbReference type="Pfam" id="PF01555">
    <property type="entry name" value="N6_N4_Mtase"/>
    <property type="match status" value="1"/>
</dbReference>
<dbReference type="KEGG" id="sawl:NGM29_20720"/>
<evidence type="ECO:0000256" key="4">
    <source>
        <dbReference type="ARBA" id="ARBA00022691"/>
    </source>
</evidence>
<dbReference type="InterPro" id="IPR002052">
    <property type="entry name" value="DNA_methylase_N6_adenine_CS"/>
</dbReference>
<dbReference type="GeneID" id="73292524"/>
<dbReference type="Gene3D" id="3.40.50.150">
    <property type="entry name" value="Vaccinia Virus protein VP39"/>
    <property type="match status" value="1"/>
</dbReference>
<dbReference type="Gene3D" id="3.90.1530.10">
    <property type="entry name" value="Conserved hypothetical protein from pyrococcus furiosus pfu- 392566-001, ParB domain"/>
    <property type="match status" value="1"/>
</dbReference>
<reference evidence="7" key="1">
    <citation type="submission" date="2022-06" db="EMBL/GenBank/DDBJ databases">
        <title>Diverse halophilic archaea isolated from saline environments.</title>
        <authorList>
            <person name="Cui H.-L."/>
        </authorList>
    </citation>
    <scope>NUCLEOTIDE SEQUENCE</scope>
    <source>
        <strain evidence="7">WLHS1</strain>
        <plasmid evidence="7">unnamed3</plasmid>
    </source>
</reference>
<dbReference type="InterPro" id="IPR002295">
    <property type="entry name" value="N4/N6-MTase_EcoPI_Mod-like"/>
</dbReference>
<feature type="region of interest" description="Disordered" evidence="5">
    <location>
        <begin position="395"/>
        <end position="433"/>
    </location>
</feature>
<proteinExistence type="inferred from homology"/>
<dbReference type="InterPro" id="IPR029063">
    <property type="entry name" value="SAM-dependent_MTases_sf"/>
</dbReference>
<evidence type="ECO:0000256" key="1">
    <source>
        <dbReference type="ARBA" id="ARBA00006594"/>
    </source>
</evidence>
<dbReference type="RefSeq" id="WP_254161609.1">
    <property type="nucleotide sequence ID" value="NZ_CP100358.1"/>
</dbReference>
<keyword evidence="7" id="KW-0614">Plasmid</keyword>
<dbReference type="InterPro" id="IPR002941">
    <property type="entry name" value="DNA_methylase_N4/N6"/>
</dbReference>
<dbReference type="PRINTS" id="PR00506">
    <property type="entry name" value="D21N6MTFRASE"/>
</dbReference>
<dbReference type="PROSITE" id="PS00092">
    <property type="entry name" value="N6_MTASE"/>
    <property type="match status" value="1"/>
</dbReference>
<feature type="compositionally biased region" description="Acidic residues" evidence="5">
    <location>
        <begin position="410"/>
        <end position="433"/>
    </location>
</feature>
<dbReference type="SUPFAM" id="SSF110849">
    <property type="entry name" value="ParB/Sulfiredoxin"/>
    <property type="match status" value="1"/>
</dbReference>
<dbReference type="InterPro" id="IPR003115">
    <property type="entry name" value="ParB_N"/>
</dbReference>
<dbReference type="Pfam" id="PF02195">
    <property type="entry name" value="ParB_N"/>
    <property type="match status" value="1"/>
</dbReference>
<dbReference type="GO" id="GO:0032259">
    <property type="term" value="P:methylation"/>
    <property type="evidence" value="ECO:0007669"/>
    <property type="project" value="UniProtKB-KW"/>
</dbReference>
<evidence type="ECO:0000259" key="6">
    <source>
        <dbReference type="SMART" id="SM00470"/>
    </source>
</evidence>
<comment type="similarity">
    <text evidence="1">Belongs to the N(4)/N(6)-methyltransferase family.</text>
</comment>
<keyword evidence="8" id="KW-1185">Reference proteome</keyword>
<dbReference type="SUPFAM" id="SSF53335">
    <property type="entry name" value="S-adenosyl-L-methionine-dependent methyltransferases"/>
    <property type="match status" value="1"/>
</dbReference>
<name>A0A9E7NFM2_9EURY</name>
<dbReference type="InterPro" id="IPR015840">
    <property type="entry name" value="DNA_MeTrfase_ParB"/>
</dbReference>
<accession>A0A9E7NFM2</accession>
<evidence type="ECO:0000313" key="7">
    <source>
        <dbReference type="EMBL" id="UTF56014.1"/>
    </source>
</evidence>
<organism evidence="7 8">
    <name type="scientific">Natronosalvus rutilus</name>
    <dbReference type="NCBI Taxonomy" id="2953753"/>
    <lineage>
        <taxon>Archaea</taxon>
        <taxon>Methanobacteriati</taxon>
        <taxon>Methanobacteriota</taxon>
        <taxon>Stenosarchaea group</taxon>
        <taxon>Halobacteria</taxon>
        <taxon>Halobacteriales</taxon>
        <taxon>Natrialbaceae</taxon>
        <taxon>Natronosalvus</taxon>
    </lineage>
</organism>
<dbReference type="PIRSF" id="PIRSF036758">
    <property type="entry name" value="Aden_M_ParB"/>
    <property type="match status" value="1"/>
</dbReference>
<geneLocation type="plasmid" evidence="7 8">
    <name>unnamed3</name>
</geneLocation>
<gene>
    <name evidence="7" type="ORF">NGM29_20720</name>
</gene>
<feature type="domain" description="ParB-like N-terminal" evidence="6">
    <location>
        <begin position="14"/>
        <end position="100"/>
    </location>
</feature>
<evidence type="ECO:0000256" key="2">
    <source>
        <dbReference type="ARBA" id="ARBA00022603"/>
    </source>
</evidence>
<evidence type="ECO:0000256" key="3">
    <source>
        <dbReference type="ARBA" id="ARBA00022679"/>
    </source>
</evidence>
<dbReference type="Proteomes" id="UP001056855">
    <property type="component" value="Plasmid unnamed3"/>
</dbReference>
<dbReference type="InterPro" id="IPR036086">
    <property type="entry name" value="ParB/Sulfiredoxin_sf"/>
</dbReference>
<keyword evidence="4" id="KW-0949">S-adenosyl-L-methionine</keyword>
<keyword evidence="3" id="KW-0808">Transferase</keyword>
<sequence>MKLTDLPGPDWEGFETAVGDLHVDGDNPNEMDDEMFTELVNNIRKYGWVGPPILADADGLISDGEHRLKAADEIGLEEVPVLGEDLSEADRRMLRLKMNKIHGEHEDKADALEYDWLVENGRRDEVLDMLDARDESLDEYLDMIRVTPTRDNPPTPPPQPEVFNEDCVDGMADRLEDDEVDLIVTDPPYGVNIDISDSMGRVKETQHLGTVANDHDEEEALELWDDVMTELDRVASTQAHLYCFASWKTAGPFRDVIEAHGWQVQNYLVWVKKDASQIAAFGTGSKPKWGYKHEFILFAVRDGARPLDGYPDDVLEYTEARWSDVEDQETIHPTQKPVALLEELIERSSERGDLVIDPFGGSGATGEAAVKLGRETRLWELEEAYIPVIERRIHTAKRQRDSPQNADVDGNADGDGDAEGDGEAPDEEVPADA</sequence>
<dbReference type="SMART" id="SM00470">
    <property type="entry name" value="ParB"/>
    <property type="match status" value="1"/>
</dbReference>
<dbReference type="GO" id="GO:0008170">
    <property type="term" value="F:N-methyltransferase activity"/>
    <property type="evidence" value="ECO:0007669"/>
    <property type="project" value="InterPro"/>
</dbReference>
<dbReference type="AlphaFoldDB" id="A0A9E7NFM2"/>
<evidence type="ECO:0000313" key="8">
    <source>
        <dbReference type="Proteomes" id="UP001056855"/>
    </source>
</evidence>
<protein>
    <submittedName>
        <fullName evidence="7">DNA modification methylase</fullName>
    </submittedName>
</protein>
<evidence type="ECO:0000256" key="5">
    <source>
        <dbReference type="SAM" id="MobiDB-lite"/>
    </source>
</evidence>
<keyword evidence="2 7" id="KW-0489">Methyltransferase</keyword>
<dbReference type="GO" id="GO:0003677">
    <property type="term" value="F:DNA binding"/>
    <property type="evidence" value="ECO:0007669"/>
    <property type="project" value="InterPro"/>
</dbReference>
<dbReference type="EMBL" id="CP100358">
    <property type="protein sequence ID" value="UTF56014.1"/>
    <property type="molecule type" value="Genomic_DNA"/>
</dbReference>